<evidence type="ECO:0000256" key="5">
    <source>
        <dbReference type="ARBA" id="ARBA00023136"/>
    </source>
</evidence>
<name>C5L7Q1_PERM5</name>
<dbReference type="RefSeq" id="XP_002775697.1">
    <property type="nucleotide sequence ID" value="XM_002775651.1"/>
</dbReference>
<dbReference type="GO" id="GO:0006888">
    <property type="term" value="P:endoplasmic reticulum to Golgi vesicle-mediated transport"/>
    <property type="evidence" value="ECO:0007669"/>
    <property type="project" value="TreeGrafter"/>
</dbReference>
<proteinExistence type="predicted"/>
<dbReference type="PANTHER" id="PTHR12223:SF28">
    <property type="entry name" value="LECTIN, MANNOSE BINDING 1 LIKE"/>
    <property type="match status" value="1"/>
</dbReference>
<dbReference type="GO" id="GO:0030134">
    <property type="term" value="C:COPII-coated ER to Golgi transport vesicle"/>
    <property type="evidence" value="ECO:0007669"/>
    <property type="project" value="TreeGrafter"/>
</dbReference>
<feature type="coiled-coil region" evidence="6">
    <location>
        <begin position="351"/>
        <end position="413"/>
    </location>
</feature>
<dbReference type="OrthoDB" id="270293at2759"/>
<evidence type="ECO:0000256" key="6">
    <source>
        <dbReference type="SAM" id="Coils"/>
    </source>
</evidence>
<keyword evidence="11" id="KW-1185">Reference proteome</keyword>
<comment type="subcellular location">
    <subcellularLocation>
        <location evidence="1">Membrane</location>
        <topology evidence="1">Single-pass type I membrane protein</topology>
    </subcellularLocation>
</comment>
<dbReference type="OMA" id="FHSHAQH"/>
<reference evidence="10 11" key="1">
    <citation type="submission" date="2008-07" db="EMBL/GenBank/DDBJ databases">
        <authorList>
            <person name="El-Sayed N."/>
            <person name="Caler E."/>
            <person name="Inman J."/>
            <person name="Amedeo P."/>
            <person name="Hass B."/>
            <person name="Wortman J."/>
        </authorList>
    </citation>
    <scope>NUCLEOTIDE SEQUENCE [LARGE SCALE GENOMIC DNA]</scope>
    <source>
        <strain evidence="11">ATCC 50983 / TXsc</strain>
    </source>
</reference>
<feature type="domain" description="L-type lectin-like" evidence="9">
    <location>
        <begin position="39"/>
        <end position="282"/>
    </location>
</feature>
<protein>
    <submittedName>
        <fullName evidence="10">Lectin-domain protein, putative</fullName>
    </submittedName>
</protein>
<dbReference type="Proteomes" id="UP000007800">
    <property type="component" value="Unassembled WGS sequence"/>
</dbReference>
<organism evidence="11">
    <name type="scientific">Perkinsus marinus (strain ATCC 50983 / TXsc)</name>
    <dbReference type="NCBI Taxonomy" id="423536"/>
    <lineage>
        <taxon>Eukaryota</taxon>
        <taxon>Sar</taxon>
        <taxon>Alveolata</taxon>
        <taxon>Perkinsozoa</taxon>
        <taxon>Perkinsea</taxon>
        <taxon>Perkinsida</taxon>
        <taxon>Perkinsidae</taxon>
        <taxon>Perkinsus</taxon>
    </lineage>
</organism>
<dbReference type="GO" id="GO:0000139">
    <property type="term" value="C:Golgi membrane"/>
    <property type="evidence" value="ECO:0007669"/>
    <property type="project" value="TreeGrafter"/>
</dbReference>
<evidence type="ECO:0000256" key="3">
    <source>
        <dbReference type="ARBA" id="ARBA00022729"/>
    </source>
</evidence>
<evidence type="ECO:0000256" key="2">
    <source>
        <dbReference type="ARBA" id="ARBA00022692"/>
    </source>
</evidence>
<keyword evidence="5 7" id="KW-0472">Membrane</keyword>
<keyword evidence="4 7" id="KW-1133">Transmembrane helix</keyword>
<dbReference type="PANTHER" id="PTHR12223">
    <property type="entry name" value="VESICULAR MANNOSE-BINDING LECTIN"/>
    <property type="match status" value="1"/>
</dbReference>
<dbReference type="InterPro" id="IPR005052">
    <property type="entry name" value="Lectin_leg"/>
</dbReference>
<dbReference type="GO" id="GO:0005537">
    <property type="term" value="F:D-mannose binding"/>
    <property type="evidence" value="ECO:0007669"/>
    <property type="project" value="TreeGrafter"/>
</dbReference>
<keyword evidence="6" id="KW-0175">Coiled coil</keyword>
<dbReference type="InParanoid" id="C5L7Q1"/>
<keyword evidence="2 7" id="KW-0812">Transmembrane</keyword>
<evidence type="ECO:0000256" key="8">
    <source>
        <dbReference type="SAM" id="SignalP"/>
    </source>
</evidence>
<evidence type="ECO:0000313" key="10">
    <source>
        <dbReference type="EMBL" id="EER07513.1"/>
    </source>
</evidence>
<dbReference type="SUPFAM" id="SSF49899">
    <property type="entry name" value="Concanavalin A-like lectins/glucanases"/>
    <property type="match status" value="1"/>
</dbReference>
<dbReference type="Pfam" id="PF03388">
    <property type="entry name" value="Lectin_leg-like"/>
    <property type="match status" value="1"/>
</dbReference>
<dbReference type="InterPro" id="IPR051136">
    <property type="entry name" value="Intracellular_Lectin-GPT"/>
</dbReference>
<evidence type="ECO:0000256" key="4">
    <source>
        <dbReference type="ARBA" id="ARBA00022989"/>
    </source>
</evidence>
<accession>C5L7Q1</accession>
<dbReference type="AlphaFoldDB" id="C5L7Q1"/>
<gene>
    <name evidence="10" type="ORF">Pmar_PMAR020680</name>
</gene>
<dbReference type="EMBL" id="GG679899">
    <property type="protein sequence ID" value="EER07513.1"/>
    <property type="molecule type" value="Genomic_DNA"/>
</dbReference>
<evidence type="ECO:0000256" key="7">
    <source>
        <dbReference type="SAM" id="Phobius"/>
    </source>
</evidence>
<dbReference type="GeneID" id="9041486"/>
<sequence>MIRRSALFFIVLWLLVFCVVAEDDAAPYYRSRRHHWGRRMELMRHSFVSPLTYSNTLGDWFMNGATVATDDHVILNPSIAQRYGIFMHTMPIETTDFEILFDLSVTDGPSGSRDSGFALWFTTMNYTAEFSKIRDELQKGDNKKDWRAAFNALDYSLLGQKSRFDGFGIVFTPKGASGDEYTVSVVTNRNDQTISFDRDIPDRASSARVNLHANGAPVRIGIRVRPDLIMVRYRDGNRHWSDLTTKRGVSLPSSGYIGFTSWSGQTLPTEKVSIIDMHVYNMDMHKAGETLSQEVVDELSDGGKIDWQELLTKDIGEDTFQQTLALQKVTEILLNYIQTTQPELAKVHAQLGRITHQVIDLESRMKQLRKEIKATEEGSGGLSVLKNQMVGLKEMLTRESGDHKDRVEKVREQLTKVDGNDGRSLISDDLEDSISSSHSLANKLFMLCIIVVVVGGLYVWRQLQVVEKKHLF</sequence>
<keyword evidence="3 8" id="KW-0732">Signal</keyword>
<feature type="signal peptide" evidence="8">
    <location>
        <begin position="1"/>
        <end position="21"/>
    </location>
</feature>
<dbReference type="GO" id="GO:0005793">
    <property type="term" value="C:endoplasmic reticulum-Golgi intermediate compartment"/>
    <property type="evidence" value="ECO:0007669"/>
    <property type="project" value="TreeGrafter"/>
</dbReference>
<feature type="chain" id="PRO_5002952317" evidence="8">
    <location>
        <begin position="22"/>
        <end position="472"/>
    </location>
</feature>
<evidence type="ECO:0000259" key="9">
    <source>
        <dbReference type="PROSITE" id="PS51328"/>
    </source>
</evidence>
<dbReference type="Gene3D" id="2.60.120.200">
    <property type="match status" value="1"/>
</dbReference>
<evidence type="ECO:0000256" key="1">
    <source>
        <dbReference type="ARBA" id="ARBA00004479"/>
    </source>
</evidence>
<evidence type="ECO:0000313" key="11">
    <source>
        <dbReference type="Proteomes" id="UP000007800"/>
    </source>
</evidence>
<dbReference type="CDD" id="cd07308">
    <property type="entry name" value="lectin_leg-like"/>
    <property type="match status" value="1"/>
</dbReference>
<dbReference type="GO" id="GO:0005789">
    <property type="term" value="C:endoplasmic reticulum membrane"/>
    <property type="evidence" value="ECO:0007669"/>
    <property type="project" value="TreeGrafter"/>
</dbReference>
<feature type="transmembrane region" description="Helical" evidence="7">
    <location>
        <begin position="440"/>
        <end position="460"/>
    </location>
</feature>
<dbReference type="InterPro" id="IPR013320">
    <property type="entry name" value="ConA-like_dom_sf"/>
</dbReference>
<dbReference type="PROSITE" id="PS51328">
    <property type="entry name" value="L_LECTIN_LIKE"/>
    <property type="match status" value="1"/>
</dbReference>